<dbReference type="eggNOG" id="KOG0223">
    <property type="taxonomic scope" value="Eukaryota"/>
</dbReference>
<feature type="transmembrane region" description="Helical" evidence="6">
    <location>
        <begin position="84"/>
        <end position="107"/>
    </location>
</feature>
<protein>
    <submittedName>
        <fullName evidence="8">Aquaporin TIP1-2-like</fullName>
    </submittedName>
</protein>
<dbReference type="SUPFAM" id="SSF81338">
    <property type="entry name" value="Aquaporin-like"/>
    <property type="match status" value="1"/>
</dbReference>
<dbReference type="GO" id="GO:0016020">
    <property type="term" value="C:membrane"/>
    <property type="evidence" value="ECO:0007669"/>
    <property type="project" value="UniProtKB-SubCell"/>
</dbReference>
<evidence type="ECO:0000313" key="7">
    <source>
        <dbReference type="Proteomes" id="UP000087171"/>
    </source>
</evidence>
<evidence type="ECO:0000256" key="4">
    <source>
        <dbReference type="ARBA" id="ARBA00023136"/>
    </source>
</evidence>
<dbReference type="Gene3D" id="1.20.1080.10">
    <property type="entry name" value="Glycerol uptake facilitator protein"/>
    <property type="match status" value="1"/>
</dbReference>
<evidence type="ECO:0000256" key="2">
    <source>
        <dbReference type="ARBA" id="ARBA00022692"/>
    </source>
</evidence>
<dbReference type="RefSeq" id="XP_004505805.1">
    <property type="nucleotide sequence ID" value="XM_004505748.2"/>
</dbReference>
<dbReference type="STRING" id="3827.A0A1S2YJP8"/>
<reference evidence="7" key="1">
    <citation type="journal article" date="2013" name="Nat. Biotechnol.">
        <title>Draft genome sequence of chickpea (Cicer arietinum) provides a resource for trait improvement.</title>
        <authorList>
            <person name="Varshney R.K."/>
            <person name="Song C."/>
            <person name="Saxena R.K."/>
            <person name="Azam S."/>
            <person name="Yu S."/>
            <person name="Sharpe A.G."/>
            <person name="Cannon S."/>
            <person name="Baek J."/>
            <person name="Rosen B.D."/>
            <person name="Tar'an B."/>
            <person name="Millan T."/>
            <person name="Zhang X."/>
            <person name="Ramsay L.D."/>
            <person name="Iwata A."/>
            <person name="Wang Y."/>
            <person name="Nelson W."/>
            <person name="Farmer A.D."/>
            <person name="Gaur P.M."/>
            <person name="Soderlund C."/>
            <person name="Penmetsa R.V."/>
            <person name="Xu C."/>
            <person name="Bharti A.K."/>
            <person name="He W."/>
            <person name="Winter P."/>
            <person name="Zhao S."/>
            <person name="Hane J.K."/>
            <person name="Carrasquilla-Garcia N."/>
            <person name="Condie J.A."/>
            <person name="Upadhyaya H.D."/>
            <person name="Luo M.C."/>
            <person name="Thudi M."/>
            <person name="Gowda C.L."/>
            <person name="Singh N.P."/>
            <person name="Lichtenzveig J."/>
            <person name="Gali K.K."/>
            <person name="Rubio J."/>
            <person name="Nadarajan N."/>
            <person name="Dolezel J."/>
            <person name="Bansal K.C."/>
            <person name="Xu X."/>
            <person name="Edwards D."/>
            <person name="Zhang G."/>
            <person name="Kahl G."/>
            <person name="Gil J."/>
            <person name="Singh K.B."/>
            <person name="Datta S.K."/>
            <person name="Jackson S.A."/>
            <person name="Wang J."/>
            <person name="Cook D.R."/>
        </authorList>
    </citation>
    <scope>NUCLEOTIDE SEQUENCE [LARGE SCALE GENOMIC DNA]</scope>
    <source>
        <strain evidence="7">cv. CDC Frontier</strain>
    </source>
</reference>
<dbReference type="PANTHER" id="PTHR47002:SF6">
    <property type="entry name" value="X INTRINSIC PROTEIN"/>
    <property type="match status" value="1"/>
</dbReference>
<dbReference type="InterPro" id="IPR000425">
    <property type="entry name" value="MIP"/>
</dbReference>
<evidence type="ECO:0000256" key="1">
    <source>
        <dbReference type="ARBA" id="ARBA00004141"/>
    </source>
</evidence>
<dbReference type="AlphaFoldDB" id="A0A1S2YJP8"/>
<comment type="subcellular location">
    <subcellularLocation>
        <location evidence="1">Membrane</location>
        <topology evidence="1">Multi-pass membrane protein</topology>
    </subcellularLocation>
</comment>
<dbReference type="Proteomes" id="UP000087171">
    <property type="component" value="Chromosome Ca6"/>
</dbReference>
<keyword evidence="4 6" id="KW-0472">Membrane</keyword>
<dbReference type="KEGG" id="cam:101502680"/>
<dbReference type="InterPro" id="IPR023271">
    <property type="entry name" value="Aquaporin-like"/>
</dbReference>
<evidence type="ECO:0000256" key="3">
    <source>
        <dbReference type="ARBA" id="ARBA00022989"/>
    </source>
</evidence>
<reference evidence="8" key="2">
    <citation type="submission" date="2025-08" db="UniProtKB">
        <authorList>
            <consortium name="RefSeq"/>
        </authorList>
    </citation>
    <scope>IDENTIFICATION</scope>
    <source>
        <tissue evidence="8">Etiolated seedlings</tissue>
    </source>
</reference>
<keyword evidence="5" id="KW-0813">Transport</keyword>
<dbReference type="GO" id="GO:0015267">
    <property type="term" value="F:channel activity"/>
    <property type="evidence" value="ECO:0007669"/>
    <property type="project" value="InterPro"/>
</dbReference>
<keyword evidence="7" id="KW-1185">Reference proteome</keyword>
<keyword evidence="2 5" id="KW-0812">Transmembrane</keyword>
<dbReference type="OrthoDB" id="3222at2759"/>
<dbReference type="PANTHER" id="PTHR47002">
    <property type="entry name" value="AQUAPORIN-LIKE"/>
    <property type="match status" value="1"/>
</dbReference>
<evidence type="ECO:0000313" key="8">
    <source>
        <dbReference type="RefSeq" id="XP_004505805.1"/>
    </source>
</evidence>
<dbReference type="Pfam" id="PF00230">
    <property type="entry name" value="MIP"/>
    <property type="match status" value="1"/>
</dbReference>
<dbReference type="GeneID" id="101502680"/>
<keyword evidence="3 6" id="KW-1133">Transmembrane helix</keyword>
<dbReference type="PRINTS" id="PR00783">
    <property type="entry name" value="MINTRINSICP"/>
</dbReference>
<evidence type="ECO:0000256" key="6">
    <source>
        <dbReference type="SAM" id="Phobius"/>
    </source>
</evidence>
<dbReference type="PaxDb" id="3827-XP_004505805.1"/>
<evidence type="ECO:0000256" key="5">
    <source>
        <dbReference type="RuleBase" id="RU000477"/>
    </source>
</evidence>
<accession>A0A1S2YJP8</accession>
<feature type="transmembrane region" description="Helical" evidence="6">
    <location>
        <begin position="211"/>
        <end position="230"/>
    </location>
</feature>
<feature type="transmembrane region" description="Helical" evidence="6">
    <location>
        <begin position="128"/>
        <end position="146"/>
    </location>
</feature>
<comment type="similarity">
    <text evidence="5">Belongs to the MIP/aquaporin (TC 1.A.8) family.</text>
</comment>
<feature type="transmembrane region" description="Helical" evidence="6">
    <location>
        <begin position="52"/>
        <end position="72"/>
    </location>
</feature>
<gene>
    <name evidence="8" type="primary">LOC101502680</name>
</gene>
<name>A0A1S2YJP8_CICAR</name>
<feature type="transmembrane region" description="Helical" evidence="6">
    <location>
        <begin position="179"/>
        <end position="199"/>
    </location>
</feature>
<sequence>MNSTNSRVVDEDFSISVQTCDTVSLGPTNPLKGKFRASIGSHEFFSPETWKAAFTELVATASLMITLTSSIIACLDSHETDPKLIIPIVVFIIAFLFLIVTIPLSGGHMSPVFTFIAALKGVVTLSRALLYILAQCIGSIIGFYILKCVMDPNLINTYSLGGCAIGGKGLNSSIHQHDALLLEFSCTFLVLFLGVTLAFDKKRSKDLGLPMICLVIAGAMALAVFVSITVTGRAGYAGVGLNPARCLGAALFHGGSLWNGHWVFWVGPILACLMYYSLSINLPNE</sequence>
<feature type="transmembrane region" description="Helical" evidence="6">
    <location>
        <begin position="262"/>
        <end position="282"/>
    </location>
</feature>
<organism evidence="7 8">
    <name type="scientific">Cicer arietinum</name>
    <name type="common">Chickpea</name>
    <name type="synonym">Garbanzo</name>
    <dbReference type="NCBI Taxonomy" id="3827"/>
    <lineage>
        <taxon>Eukaryota</taxon>
        <taxon>Viridiplantae</taxon>
        <taxon>Streptophyta</taxon>
        <taxon>Embryophyta</taxon>
        <taxon>Tracheophyta</taxon>
        <taxon>Spermatophyta</taxon>
        <taxon>Magnoliopsida</taxon>
        <taxon>eudicotyledons</taxon>
        <taxon>Gunneridae</taxon>
        <taxon>Pentapetalae</taxon>
        <taxon>rosids</taxon>
        <taxon>fabids</taxon>
        <taxon>Fabales</taxon>
        <taxon>Fabaceae</taxon>
        <taxon>Papilionoideae</taxon>
        <taxon>50 kb inversion clade</taxon>
        <taxon>NPAAA clade</taxon>
        <taxon>Hologalegina</taxon>
        <taxon>IRL clade</taxon>
        <taxon>Cicereae</taxon>
        <taxon>Cicer</taxon>
    </lineage>
</organism>
<proteinExistence type="inferred from homology"/>